<dbReference type="STRING" id="1586287.BBK82_33520"/>
<organism evidence="2 3">
    <name type="scientific">Lentzea guizhouensis</name>
    <dbReference type="NCBI Taxonomy" id="1586287"/>
    <lineage>
        <taxon>Bacteria</taxon>
        <taxon>Bacillati</taxon>
        <taxon>Actinomycetota</taxon>
        <taxon>Actinomycetes</taxon>
        <taxon>Pseudonocardiales</taxon>
        <taxon>Pseudonocardiaceae</taxon>
        <taxon>Lentzea</taxon>
    </lineage>
</organism>
<evidence type="ECO:0000256" key="1">
    <source>
        <dbReference type="SAM" id="MobiDB-lite"/>
    </source>
</evidence>
<proteinExistence type="predicted"/>
<feature type="compositionally biased region" description="Polar residues" evidence="1">
    <location>
        <begin position="43"/>
        <end position="63"/>
    </location>
</feature>
<dbReference type="AlphaFoldDB" id="A0A1B2HR87"/>
<gene>
    <name evidence="2" type="ORF">BBK82_33520</name>
</gene>
<dbReference type="EMBL" id="CP016793">
    <property type="protein sequence ID" value="ANZ40223.1"/>
    <property type="molecule type" value="Genomic_DNA"/>
</dbReference>
<evidence type="ECO:0000313" key="3">
    <source>
        <dbReference type="Proteomes" id="UP000093053"/>
    </source>
</evidence>
<protein>
    <submittedName>
        <fullName evidence="2">Uncharacterized protein</fullName>
    </submittedName>
</protein>
<name>A0A1B2HR87_9PSEU</name>
<dbReference type="InterPro" id="IPR036291">
    <property type="entry name" value="NAD(P)-bd_dom_sf"/>
</dbReference>
<keyword evidence="3" id="KW-1185">Reference proteome</keyword>
<feature type="region of interest" description="Disordered" evidence="1">
    <location>
        <begin position="40"/>
        <end position="63"/>
    </location>
</feature>
<reference evidence="2 3" key="1">
    <citation type="submission" date="2016-07" db="EMBL/GenBank/DDBJ databases">
        <title>Complete genome sequence of the Lentzea guizhouensis DHS C013.</title>
        <authorList>
            <person name="Cao C."/>
        </authorList>
    </citation>
    <scope>NUCLEOTIDE SEQUENCE [LARGE SCALE GENOMIC DNA]</scope>
    <source>
        <strain evidence="2 3">DHS C013</strain>
    </source>
</reference>
<evidence type="ECO:0000313" key="2">
    <source>
        <dbReference type="EMBL" id="ANZ40223.1"/>
    </source>
</evidence>
<dbReference type="KEGG" id="led:BBK82_33520"/>
<dbReference type="SUPFAM" id="SSF51735">
    <property type="entry name" value="NAD(P)-binding Rossmann-fold domains"/>
    <property type="match status" value="1"/>
</dbReference>
<accession>A0A1B2HR87</accession>
<sequence>MYDADVISAVRMIQRFVPGMRARGWGRVIQIGGGLGSQPLAVQPTTAPLSPPVATSSARTRTT</sequence>
<dbReference type="Proteomes" id="UP000093053">
    <property type="component" value="Chromosome"/>
</dbReference>